<dbReference type="FunFam" id="1.10.510.10:FF:000219">
    <property type="entry name" value="Putative serine/threonine-protein kinase Nek4"/>
    <property type="match status" value="1"/>
</dbReference>
<dbReference type="Proteomes" id="UP001159428">
    <property type="component" value="Unassembled WGS sequence"/>
</dbReference>
<evidence type="ECO:0000259" key="27">
    <source>
        <dbReference type="PROSITE" id="PS50011"/>
    </source>
</evidence>
<evidence type="ECO:0000256" key="15">
    <source>
        <dbReference type="ARBA" id="ARBA00022777"/>
    </source>
</evidence>
<evidence type="ECO:0000256" key="22">
    <source>
        <dbReference type="ARBA" id="ARBA00067731"/>
    </source>
</evidence>
<feature type="compositionally biased region" description="Basic and acidic residues" evidence="26">
    <location>
        <begin position="407"/>
        <end position="438"/>
    </location>
</feature>
<feature type="domain" description="Protein kinase" evidence="27">
    <location>
        <begin position="6"/>
        <end position="263"/>
    </location>
</feature>
<evidence type="ECO:0000313" key="29">
    <source>
        <dbReference type="Proteomes" id="UP001159428"/>
    </source>
</evidence>
<evidence type="ECO:0000256" key="2">
    <source>
        <dbReference type="ARBA" id="ARBA00004138"/>
    </source>
</evidence>
<feature type="compositionally biased region" description="Basic and acidic residues" evidence="26">
    <location>
        <begin position="361"/>
        <end position="398"/>
    </location>
</feature>
<keyword evidence="11" id="KW-0808">Transferase</keyword>
<comment type="catalytic activity">
    <reaction evidence="20">
        <text>L-threonyl-[protein] + ATP = O-phospho-L-threonyl-[protein] + ADP + H(+)</text>
        <dbReference type="Rhea" id="RHEA:46608"/>
        <dbReference type="Rhea" id="RHEA-COMP:11060"/>
        <dbReference type="Rhea" id="RHEA-COMP:11605"/>
        <dbReference type="ChEBI" id="CHEBI:15378"/>
        <dbReference type="ChEBI" id="CHEBI:30013"/>
        <dbReference type="ChEBI" id="CHEBI:30616"/>
        <dbReference type="ChEBI" id="CHEBI:61977"/>
        <dbReference type="ChEBI" id="CHEBI:456216"/>
        <dbReference type="EC" id="2.7.11.1"/>
    </reaction>
</comment>
<evidence type="ECO:0000256" key="23">
    <source>
        <dbReference type="ARBA" id="ARBA00080102"/>
    </source>
</evidence>
<dbReference type="FunFam" id="3.30.200.20:FF:000247">
    <property type="entry name" value="serine/threonine-protein kinase Nek4 isoform X1"/>
    <property type="match status" value="1"/>
</dbReference>
<evidence type="ECO:0000256" key="20">
    <source>
        <dbReference type="ARBA" id="ARBA00047899"/>
    </source>
</evidence>
<dbReference type="GO" id="GO:0004674">
    <property type="term" value="F:protein serine/threonine kinase activity"/>
    <property type="evidence" value="ECO:0007669"/>
    <property type="project" value="UniProtKB-KW"/>
</dbReference>
<keyword evidence="19" id="KW-0131">Cell cycle</keyword>
<feature type="compositionally biased region" description="Pro residues" evidence="26">
    <location>
        <begin position="549"/>
        <end position="558"/>
    </location>
</feature>
<keyword evidence="17" id="KW-0460">Magnesium</keyword>
<organism evidence="28 29">
    <name type="scientific">Pocillopora meandrina</name>
    <dbReference type="NCBI Taxonomy" id="46732"/>
    <lineage>
        <taxon>Eukaryota</taxon>
        <taxon>Metazoa</taxon>
        <taxon>Cnidaria</taxon>
        <taxon>Anthozoa</taxon>
        <taxon>Hexacorallia</taxon>
        <taxon>Scleractinia</taxon>
        <taxon>Astrocoeniina</taxon>
        <taxon>Pocilloporidae</taxon>
        <taxon>Pocillopora</taxon>
    </lineage>
</organism>
<dbReference type="GO" id="GO:0051301">
    <property type="term" value="P:cell division"/>
    <property type="evidence" value="ECO:0007669"/>
    <property type="project" value="UniProtKB-KW"/>
</dbReference>
<evidence type="ECO:0000256" key="5">
    <source>
        <dbReference type="ARBA" id="ARBA00012513"/>
    </source>
</evidence>
<evidence type="ECO:0000256" key="3">
    <source>
        <dbReference type="ARBA" id="ARBA00004496"/>
    </source>
</evidence>
<evidence type="ECO:0000256" key="25">
    <source>
        <dbReference type="PROSITE-ProRule" id="PRU10141"/>
    </source>
</evidence>
<keyword evidence="6" id="KW-0488">Methylation</keyword>
<keyword evidence="8" id="KW-0723">Serine/threonine-protein kinase</keyword>
<dbReference type="InterPro" id="IPR011009">
    <property type="entry name" value="Kinase-like_dom_sf"/>
</dbReference>
<dbReference type="SMART" id="SM00220">
    <property type="entry name" value="S_TKc"/>
    <property type="match status" value="1"/>
</dbReference>
<proteinExistence type="inferred from homology"/>
<dbReference type="InterPro" id="IPR008271">
    <property type="entry name" value="Ser/Thr_kinase_AS"/>
</dbReference>
<feature type="region of interest" description="Disordered" evidence="26">
    <location>
        <begin position="331"/>
        <end position="652"/>
    </location>
</feature>
<protein>
    <recommendedName>
        <fullName evidence="22">Serine/threonine-protein kinase Nek4</fullName>
        <ecNumber evidence="5">2.7.11.1</ecNumber>
    </recommendedName>
    <alternativeName>
        <fullName evidence="24">Never in mitosis A-related kinase 4</fullName>
    </alternativeName>
    <alternativeName>
        <fullName evidence="23">Serine/threonine-protein kinase 2</fullName>
    </alternativeName>
</protein>
<evidence type="ECO:0000256" key="26">
    <source>
        <dbReference type="SAM" id="MobiDB-lite"/>
    </source>
</evidence>
<evidence type="ECO:0000256" key="1">
    <source>
        <dbReference type="ARBA" id="ARBA00001936"/>
    </source>
</evidence>
<evidence type="ECO:0000256" key="6">
    <source>
        <dbReference type="ARBA" id="ARBA00022481"/>
    </source>
</evidence>
<comment type="subcellular location">
    <subcellularLocation>
        <location evidence="2">Cell projection</location>
        <location evidence="2">Cilium</location>
    </subcellularLocation>
    <subcellularLocation>
        <location evidence="3">Cytoplasm</location>
    </subcellularLocation>
</comment>
<dbReference type="SUPFAM" id="SSF56112">
    <property type="entry name" value="Protein kinase-like (PK-like)"/>
    <property type="match status" value="1"/>
</dbReference>
<evidence type="ECO:0000256" key="12">
    <source>
        <dbReference type="ARBA" id="ARBA00022723"/>
    </source>
</evidence>
<dbReference type="PANTHER" id="PTHR44899">
    <property type="entry name" value="CAMK FAMILY PROTEIN KINASE"/>
    <property type="match status" value="1"/>
</dbReference>
<feature type="compositionally biased region" description="Acidic residues" evidence="26">
    <location>
        <begin position="621"/>
        <end position="636"/>
    </location>
</feature>
<evidence type="ECO:0000256" key="11">
    <source>
        <dbReference type="ARBA" id="ARBA00022679"/>
    </source>
</evidence>
<dbReference type="GO" id="GO:0005524">
    <property type="term" value="F:ATP binding"/>
    <property type="evidence" value="ECO:0007669"/>
    <property type="project" value="UniProtKB-UniRule"/>
</dbReference>
<dbReference type="Gene3D" id="1.10.510.10">
    <property type="entry name" value="Transferase(Phosphotransferase) domain 1"/>
    <property type="match status" value="1"/>
</dbReference>
<evidence type="ECO:0000256" key="19">
    <source>
        <dbReference type="ARBA" id="ARBA00023306"/>
    </source>
</evidence>
<dbReference type="GO" id="GO:0005737">
    <property type="term" value="C:cytoplasm"/>
    <property type="evidence" value="ECO:0007669"/>
    <property type="project" value="UniProtKB-SubCell"/>
</dbReference>
<keyword evidence="14" id="KW-0498">Mitosis</keyword>
<comment type="cofactor">
    <cofactor evidence="1">
        <name>Mn(2+)</name>
        <dbReference type="ChEBI" id="CHEBI:29035"/>
    </cofactor>
</comment>
<feature type="compositionally biased region" description="Low complexity" evidence="26">
    <location>
        <begin position="513"/>
        <end position="528"/>
    </location>
</feature>
<dbReference type="GO" id="GO:0046872">
    <property type="term" value="F:metal ion binding"/>
    <property type="evidence" value="ECO:0007669"/>
    <property type="project" value="UniProtKB-KW"/>
</dbReference>
<evidence type="ECO:0000256" key="13">
    <source>
        <dbReference type="ARBA" id="ARBA00022741"/>
    </source>
</evidence>
<keyword evidence="7" id="KW-0963">Cytoplasm</keyword>
<reference evidence="28 29" key="1">
    <citation type="submission" date="2022-05" db="EMBL/GenBank/DDBJ databases">
        <authorList>
            <consortium name="Genoscope - CEA"/>
            <person name="William W."/>
        </authorList>
    </citation>
    <scope>NUCLEOTIDE SEQUENCE [LARGE SCALE GENOMIC DNA]</scope>
</reference>
<evidence type="ECO:0000313" key="28">
    <source>
        <dbReference type="EMBL" id="CAH3045696.1"/>
    </source>
</evidence>
<comment type="catalytic activity">
    <reaction evidence="21">
        <text>L-seryl-[protein] + ATP = O-phospho-L-seryl-[protein] + ADP + H(+)</text>
        <dbReference type="Rhea" id="RHEA:17989"/>
        <dbReference type="Rhea" id="RHEA-COMP:9863"/>
        <dbReference type="Rhea" id="RHEA-COMP:11604"/>
        <dbReference type="ChEBI" id="CHEBI:15378"/>
        <dbReference type="ChEBI" id="CHEBI:29999"/>
        <dbReference type="ChEBI" id="CHEBI:30616"/>
        <dbReference type="ChEBI" id="CHEBI:83421"/>
        <dbReference type="ChEBI" id="CHEBI:456216"/>
        <dbReference type="EC" id="2.7.11.1"/>
    </reaction>
</comment>
<keyword evidence="15" id="KW-0418">Kinase</keyword>
<keyword evidence="16 25" id="KW-0067">ATP-binding</keyword>
<name>A0AAU9W295_9CNID</name>
<keyword evidence="29" id="KW-1185">Reference proteome</keyword>
<comment type="caution">
    <text evidence="28">The sequence shown here is derived from an EMBL/GenBank/DDBJ whole genome shotgun (WGS) entry which is preliminary data.</text>
</comment>
<evidence type="ECO:0000256" key="10">
    <source>
        <dbReference type="ARBA" id="ARBA00022618"/>
    </source>
</evidence>
<dbReference type="InterPro" id="IPR000719">
    <property type="entry name" value="Prot_kinase_dom"/>
</dbReference>
<keyword evidence="13 25" id="KW-0547">Nucleotide-binding</keyword>
<accession>A0AAU9W295</accession>
<dbReference type="GO" id="GO:0005929">
    <property type="term" value="C:cilium"/>
    <property type="evidence" value="ECO:0007669"/>
    <property type="project" value="UniProtKB-SubCell"/>
</dbReference>
<evidence type="ECO:0000256" key="21">
    <source>
        <dbReference type="ARBA" id="ARBA00048679"/>
    </source>
</evidence>
<feature type="compositionally biased region" description="Low complexity" evidence="26">
    <location>
        <begin position="349"/>
        <end position="360"/>
    </location>
</feature>
<feature type="region of interest" description="Disordered" evidence="26">
    <location>
        <begin position="278"/>
        <end position="305"/>
    </location>
</feature>
<evidence type="ECO:0000256" key="7">
    <source>
        <dbReference type="ARBA" id="ARBA00022490"/>
    </source>
</evidence>
<gene>
    <name evidence="28" type="ORF">PMEA_00033701</name>
</gene>
<keyword evidence="9" id="KW-0597">Phosphoprotein</keyword>
<dbReference type="InterPro" id="IPR017441">
    <property type="entry name" value="Protein_kinase_ATP_BS"/>
</dbReference>
<dbReference type="AlphaFoldDB" id="A0AAU9W295"/>
<feature type="binding site" evidence="25">
    <location>
        <position position="35"/>
    </location>
    <ligand>
        <name>ATP</name>
        <dbReference type="ChEBI" id="CHEBI:30616"/>
    </ligand>
</feature>
<dbReference type="InterPro" id="IPR051131">
    <property type="entry name" value="NEK_Ser/Thr_kinase_NIMA"/>
</dbReference>
<keyword evidence="10" id="KW-0132">Cell division</keyword>
<evidence type="ECO:0000256" key="18">
    <source>
        <dbReference type="ARBA" id="ARBA00023273"/>
    </source>
</evidence>
<dbReference type="PROSITE" id="PS00107">
    <property type="entry name" value="PROTEIN_KINASE_ATP"/>
    <property type="match status" value="1"/>
</dbReference>
<evidence type="ECO:0000256" key="14">
    <source>
        <dbReference type="ARBA" id="ARBA00022776"/>
    </source>
</evidence>
<dbReference type="Pfam" id="PF00069">
    <property type="entry name" value="Pkinase"/>
    <property type="match status" value="1"/>
</dbReference>
<dbReference type="EC" id="2.7.11.1" evidence="5"/>
<sequence length="772" mass="86087">MPLESFTIGKVIGKGSYGEVYLAKHRKDRKQYVMKKVDLSKASERERKAAEQEAKLLSQLRHPNIVSYRESFQDESGFLYIIMNFCEGGDLYTKLKAQSKEGKVLEETQVVEWFVQIAMALQYMHERNVLHRDLKTQNIFLTKSKIIKVGDLGIARVLETSYDMATTMIGTPYYMSPELFSNKPYNHKSDVWALGCCLYEMCTLRHAFNAKDMSSLVYKILKGKIPPLPSNYSIDLRGIVQSMLELEPEKRPSASRLLRHTYIKKQIALFLEGTKNRQKQKTVSKEERTASAKSKSSSSEPPKLDSGYVGFVLEASIATVSAVDCVLVDEKSAKQSPKPSSRNDHGRSSVDSTSSSNSSSEKGRTEVDVKKTEQKNVVDLKQKELIRKQMGERKKSAGSERTSNKQSVKERGGEGKDVPVRRSSEDVKKAAGLEEKRGKPSPAKSRTPKAESHQLQRPLPQPPKRGPPGGDLPASRSPRARRRYKVTSSSHAARSQYAEEEEEEEEDDKSNADSESSAKSVSESTPSSGLSARERRRLKQKQKCDKNVPTPPSAPVLPSPSEVIAAKVKRSQESSPGATPRQGSAGGDPRRQLSSEGFDIPDGARPVVRQGSGNVSNTESVEQDSDSDSELEEINMDEPSASAQRNPRRQSDVTSLITALDTTLKMSNAGADRDSPDVDAVLETPEEEEPLDVPFGGSPTASGRLRDRIERLRRECLRGIGEDLLIEAYNIINTQEEDYVEEALVRLMGRENFEKYGGTVWQLKFLEEYKMH</sequence>
<comment type="similarity">
    <text evidence="4">Belongs to the protein kinase superfamily. NEK Ser/Thr protein kinase family. NIMA subfamily.</text>
</comment>
<evidence type="ECO:0000256" key="24">
    <source>
        <dbReference type="ARBA" id="ARBA00082679"/>
    </source>
</evidence>
<keyword evidence="18" id="KW-0966">Cell projection</keyword>
<evidence type="ECO:0000256" key="4">
    <source>
        <dbReference type="ARBA" id="ARBA00010886"/>
    </source>
</evidence>
<dbReference type="PROSITE" id="PS50011">
    <property type="entry name" value="PROTEIN_KINASE_DOM"/>
    <property type="match status" value="1"/>
</dbReference>
<feature type="compositionally biased region" description="Acidic residues" evidence="26">
    <location>
        <begin position="498"/>
        <end position="508"/>
    </location>
</feature>
<keyword evidence="12" id="KW-0479">Metal-binding</keyword>
<evidence type="ECO:0000256" key="9">
    <source>
        <dbReference type="ARBA" id="ARBA00022553"/>
    </source>
</evidence>
<evidence type="ECO:0000256" key="8">
    <source>
        <dbReference type="ARBA" id="ARBA00022527"/>
    </source>
</evidence>
<dbReference type="Gene3D" id="3.30.200.20">
    <property type="entry name" value="Phosphorylase Kinase, domain 1"/>
    <property type="match status" value="1"/>
</dbReference>
<dbReference type="PANTHER" id="PTHR44899:SF7">
    <property type="entry name" value="NIMA-RELATED KINASE"/>
    <property type="match status" value="1"/>
</dbReference>
<evidence type="ECO:0000256" key="16">
    <source>
        <dbReference type="ARBA" id="ARBA00022840"/>
    </source>
</evidence>
<evidence type="ECO:0000256" key="17">
    <source>
        <dbReference type="ARBA" id="ARBA00022842"/>
    </source>
</evidence>
<dbReference type="EMBL" id="CALNXJ010000008">
    <property type="protein sequence ID" value="CAH3045696.1"/>
    <property type="molecule type" value="Genomic_DNA"/>
</dbReference>
<dbReference type="PROSITE" id="PS00108">
    <property type="entry name" value="PROTEIN_KINASE_ST"/>
    <property type="match status" value="1"/>
</dbReference>